<reference evidence="3 4" key="1">
    <citation type="submission" date="2018-09" db="EMBL/GenBank/DDBJ databases">
        <title>The complete genome sequence of Neokomagataea tanensis NBRC 106556(T).</title>
        <authorList>
            <person name="Chua K.-O."/>
            <person name="See-Too W.-S."/>
            <person name="Hong K.-W."/>
            <person name="Yin W.-F."/>
            <person name="Chan K.-G."/>
        </authorList>
    </citation>
    <scope>NUCLEOTIDE SEQUENCE [LARGE SCALE GENOMIC DNA]</scope>
    <source>
        <strain evidence="4">AH13 \ NBRC 106556</strain>
        <plasmid evidence="3 4">unnamed1</plasmid>
    </source>
</reference>
<feature type="region of interest" description="Disordered" evidence="1">
    <location>
        <begin position="21"/>
        <end position="44"/>
    </location>
</feature>
<evidence type="ECO:0000256" key="1">
    <source>
        <dbReference type="SAM" id="MobiDB-lite"/>
    </source>
</evidence>
<accession>A0A4Y6VC55</accession>
<proteinExistence type="predicted"/>
<keyword evidence="2" id="KW-0472">Membrane</keyword>
<keyword evidence="2" id="KW-1133">Transmembrane helix</keyword>
<name>A0A4Y6VC55_9PROT</name>
<protein>
    <submittedName>
        <fullName evidence="3">Uncharacterized protein</fullName>
    </submittedName>
</protein>
<feature type="region of interest" description="Disordered" evidence="1">
    <location>
        <begin position="134"/>
        <end position="156"/>
    </location>
</feature>
<geneLocation type="plasmid" evidence="3">
    <name>unnamed1</name>
</geneLocation>
<keyword evidence="3" id="KW-0614">Plasmid</keyword>
<dbReference type="AlphaFoldDB" id="A0A4Y6VC55"/>
<evidence type="ECO:0000313" key="3">
    <source>
        <dbReference type="EMBL" id="QDH26076.1"/>
    </source>
</evidence>
<keyword evidence="2" id="KW-0812">Transmembrane</keyword>
<dbReference type="KEGG" id="ntn:D5366_11740"/>
<sequence>MPVFSSLDPFRQPRRRWAVHGRRLRRDRPARSAARTRTDPPLARHSDPVVPPFPVLPLSAGLLSFSLSLLLLCWRLFVCLFPVDVGTRWCHGHDVTRCWLRWLFVTFQNTALLTRSVAHKRVCGLRRRRSLQTPFQRTQRGRAAQGAHPRHHSRAL</sequence>
<evidence type="ECO:0000313" key="4">
    <source>
        <dbReference type="Proteomes" id="UP000317214"/>
    </source>
</evidence>
<dbReference type="Proteomes" id="UP000317214">
    <property type="component" value="Plasmid unnamed1"/>
</dbReference>
<keyword evidence="4" id="KW-1185">Reference proteome</keyword>
<organism evidence="3 4">
    <name type="scientific">Neokomagataea tanensis</name>
    <dbReference type="NCBI Taxonomy" id="661191"/>
    <lineage>
        <taxon>Bacteria</taxon>
        <taxon>Pseudomonadati</taxon>
        <taxon>Pseudomonadota</taxon>
        <taxon>Alphaproteobacteria</taxon>
        <taxon>Acetobacterales</taxon>
        <taxon>Acetobacteraceae</taxon>
        <taxon>Neokomagataea</taxon>
    </lineage>
</organism>
<evidence type="ECO:0000256" key="2">
    <source>
        <dbReference type="SAM" id="Phobius"/>
    </source>
</evidence>
<dbReference type="EMBL" id="CP032486">
    <property type="protein sequence ID" value="QDH26076.1"/>
    <property type="molecule type" value="Genomic_DNA"/>
</dbReference>
<feature type="transmembrane region" description="Helical" evidence="2">
    <location>
        <begin position="55"/>
        <end position="78"/>
    </location>
</feature>
<gene>
    <name evidence="3" type="ORF">D5366_11740</name>
</gene>